<dbReference type="Pfam" id="PF08349">
    <property type="entry name" value="DUF1722"/>
    <property type="match status" value="1"/>
</dbReference>
<dbReference type="PIRSF" id="PIRSF037004">
    <property type="entry name" value="UCP037004"/>
    <property type="match status" value="1"/>
</dbReference>
<dbReference type="AlphaFoldDB" id="A0A7V2F3D4"/>
<reference evidence="2" key="1">
    <citation type="journal article" date="2020" name="mSystems">
        <title>Genome- and Community-Level Interaction Insights into Carbon Utilization and Element Cycling Functions of Hydrothermarchaeota in Hydrothermal Sediment.</title>
        <authorList>
            <person name="Zhou Z."/>
            <person name="Liu Y."/>
            <person name="Xu W."/>
            <person name="Pan J."/>
            <person name="Luo Z.H."/>
            <person name="Li M."/>
        </authorList>
    </citation>
    <scope>NUCLEOTIDE SEQUENCE [LARGE SCALE GENOMIC DNA]</scope>
    <source>
        <strain evidence="2">SpSt-1233</strain>
    </source>
</reference>
<dbReference type="EMBL" id="DSEC01000321">
    <property type="protein sequence ID" value="HER43712.1"/>
    <property type="molecule type" value="Genomic_DNA"/>
</dbReference>
<evidence type="ECO:0000313" key="2">
    <source>
        <dbReference type="EMBL" id="HER43712.1"/>
    </source>
</evidence>
<dbReference type="InterPro" id="IPR007553">
    <property type="entry name" value="2-thiour_desulf"/>
</dbReference>
<sequence>MKPRIVVSRCIEFEHCRWNGLVISSEFVRKLDGFVEFVKVCPEVEIGLGIPREPIRIVRTKGELRLVQPATGRDVTDEMVSFSERFLDALPPVDGFILKSRSPSCGLKEAKIHASADKPGGVGKGSGFFASAVSERYPMLPVEDEGRLTNFRIREHFLTRIFALARFRAIRESGLMKDVVSFQAANKLLLMAYNQTEMRKLGRIVANPEKRPVGAVLDAYEEGLMHALDKPSRFTSDINVLMHALGYFSKKLGPEEKAFFLDTLEQYRNERIPLSACLSVIRSWIARFGEPYLKMQSYFEPYPTGLVEITDSGKGRKL</sequence>
<organism evidence="2">
    <name type="scientific">Eiseniibacteriota bacterium</name>
    <dbReference type="NCBI Taxonomy" id="2212470"/>
    <lineage>
        <taxon>Bacteria</taxon>
        <taxon>Candidatus Eiseniibacteriota</taxon>
    </lineage>
</organism>
<dbReference type="PANTHER" id="PTHR30087:SF0">
    <property type="entry name" value="INNER MEMBRANE PROTEIN"/>
    <property type="match status" value="1"/>
</dbReference>
<dbReference type="InterPro" id="IPR017087">
    <property type="entry name" value="UCP037004"/>
</dbReference>
<comment type="caution">
    <text evidence="2">The sequence shown here is derived from an EMBL/GenBank/DDBJ whole genome shotgun (WGS) entry which is preliminary data.</text>
</comment>
<evidence type="ECO:0000259" key="1">
    <source>
        <dbReference type="Pfam" id="PF08349"/>
    </source>
</evidence>
<protein>
    <submittedName>
        <fullName evidence="2">DUF1722 domain-containing protein</fullName>
    </submittedName>
</protein>
<feature type="domain" description="DUF1722" evidence="1">
    <location>
        <begin position="187"/>
        <end position="303"/>
    </location>
</feature>
<name>A0A7V2F3D4_UNCEI</name>
<gene>
    <name evidence="2" type="ORF">ENO08_04555</name>
</gene>
<proteinExistence type="predicted"/>
<dbReference type="InterPro" id="IPR013560">
    <property type="entry name" value="DUF1722"/>
</dbReference>
<dbReference type="Pfam" id="PF04463">
    <property type="entry name" value="2-thiour_desulf"/>
    <property type="match status" value="1"/>
</dbReference>
<dbReference type="PANTHER" id="PTHR30087">
    <property type="entry name" value="INNER MEMBRANE PROTEIN"/>
    <property type="match status" value="1"/>
</dbReference>
<dbReference type="Proteomes" id="UP000886069">
    <property type="component" value="Unassembled WGS sequence"/>
</dbReference>
<accession>A0A7V2F3D4</accession>